<keyword evidence="2" id="KW-1185">Reference proteome</keyword>
<reference evidence="1" key="1">
    <citation type="submission" date="2023-04" db="EMBL/GenBank/DDBJ databases">
        <authorList>
            <person name="Vijverberg K."/>
            <person name="Xiong W."/>
            <person name="Schranz E."/>
        </authorList>
    </citation>
    <scope>NUCLEOTIDE SEQUENCE</scope>
</reference>
<name>A0AA35Z566_LACSI</name>
<accession>A0AA35Z566</accession>
<evidence type="ECO:0000313" key="1">
    <source>
        <dbReference type="EMBL" id="CAI9286065.1"/>
    </source>
</evidence>
<organism evidence="1 2">
    <name type="scientific">Lactuca saligna</name>
    <name type="common">Willowleaf lettuce</name>
    <dbReference type="NCBI Taxonomy" id="75948"/>
    <lineage>
        <taxon>Eukaryota</taxon>
        <taxon>Viridiplantae</taxon>
        <taxon>Streptophyta</taxon>
        <taxon>Embryophyta</taxon>
        <taxon>Tracheophyta</taxon>
        <taxon>Spermatophyta</taxon>
        <taxon>Magnoliopsida</taxon>
        <taxon>eudicotyledons</taxon>
        <taxon>Gunneridae</taxon>
        <taxon>Pentapetalae</taxon>
        <taxon>asterids</taxon>
        <taxon>campanulids</taxon>
        <taxon>Asterales</taxon>
        <taxon>Asteraceae</taxon>
        <taxon>Cichorioideae</taxon>
        <taxon>Cichorieae</taxon>
        <taxon>Lactucinae</taxon>
        <taxon>Lactuca</taxon>
    </lineage>
</organism>
<protein>
    <submittedName>
        <fullName evidence="1">Uncharacterized protein</fullName>
    </submittedName>
</protein>
<evidence type="ECO:0000313" key="2">
    <source>
        <dbReference type="Proteomes" id="UP001177003"/>
    </source>
</evidence>
<dbReference type="EMBL" id="OX465081">
    <property type="protein sequence ID" value="CAI9286065.1"/>
    <property type="molecule type" value="Genomic_DNA"/>
</dbReference>
<sequence>MVLGQEVISWLDGNEALHHENRGLRDVFNRVTDLVKPFVTLSGGVSHNVQVYCDHYMDLVEKVAKFKKVSITTGSQIEKGNENDMIVYKKSPGSLLGSPTQNLGR</sequence>
<gene>
    <name evidence="1" type="ORF">LSALG_LOCUS25503</name>
</gene>
<proteinExistence type="predicted"/>
<dbReference type="AlphaFoldDB" id="A0AA35Z566"/>
<dbReference type="Proteomes" id="UP001177003">
    <property type="component" value="Chromosome 5"/>
</dbReference>